<feature type="chain" id="PRO_5001830687" evidence="1">
    <location>
        <begin position="19"/>
        <end position="89"/>
    </location>
</feature>
<feature type="signal peptide" evidence="1">
    <location>
        <begin position="1"/>
        <end position="18"/>
    </location>
</feature>
<evidence type="ECO:0000256" key="1">
    <source>
        <dbReference type="SAM" id="SignalP"/>
    </source>
</evidence>
<organism evidence="2 3">
    <name type="scientific">Stegodyphus mimosarum</name>
    <name type="common">African social velvet spider</name>
    <dbReference type="NCBI Taxonomy" id="407821"/>
    <lineage>
        <taxon>Eukaryota</taxon>
        <taxon>Metazoa</taxon>
        <taxon>Ecdysozoa</taxon>
        <taxon>Arthropoda</taxon>
        <taxon>Chelicerata</taxon>
        <taxon>Arachnida</taxon>
        <taxon>Araneae</taxon>
        <taxon>Araneomorphae</taxon>
        <taxon>Entelegynae</taxon>
        <taxon>Eresoidea</taxon>
        <taxon>Eresidae</taxon>
        <taxon>Stegodyphus</taxon>
    </lineage>
</organism>
<feature type="non-terminal residue" evidence="2">
    <location>
        <position position="89"/>
    </location>
</feature>
<dbReference type="AlphaFoldDB" id="A0A087ULF8"/>
<gene>
    <name evidence="2" type="ORF">X975_23893</name>
</gene>
<accession>A0A087ULF8</accession>
<proteinExistence type="predicted"/>
<keyword evidence="1" id="KW-0732">Signal</keyword>
<name>A0A087ULF8_STEMI</name>
<evidence type="ECO:0000313" key="2">
    <source>
        <dbReference type="EMBL" id="KFM78197.1"/>
    </source>
</evidence>
<dbReference type="EMBL" id="KK120390">
    <property type="protein sequence ID" value="KFM78197.1"/>
    <property type="molecule type" value="Genomic_DNA"/>
</dbReference>
<keyword evidence="3" id="KW-1185">Reference proteome</keyword>
<protein>
    <submittedName>
        <fullName evidence="2">Uncharacterized protein</fullName>
    </submittedName>
</protein>
<reference evidence="2 3" key="1">
    <citation type="submission" date="2013-11" db="EMBL/GenBank/DDBJ databases">
        <title>Genome sequencing of Stegodyphus mimosarum.</title>
        <authorList>
            <person name="Bechsgaard J."/>
        </authorList>
    </citation>
    <scope>NUCLEOTIDE SEQUENCE [LARGE SCALE GENOMIC DNA]</scope>
</reference>
<evidence type="ECO:0000313" key="3">
    <source>
        <dbReference type="Proteomes" id="UP000054359"/>
    </source>
</evidence>
<dbReference type="Proteomes" id="UP000054359">
    <property type="component" value="Unassembled WGS sequence"/>
</dbReference>
<sequence length="89" mass="10050">MGLFITFFLIVLFVTSNAGTLEGKSVTMSSNDIHDGMKTEKDVSDDEGLNQQETLHENDDLGIPPSLHNRTMDLILEETDRILYDVYDE</sequence>